<evidence type="ECO:0000256" key="9">
    <source>
        <dbReference type="ARBA" id="ARBA00023163"/>
    </source>
</evidence>
<dbReference type="Proteomes" id="UP000667349">
    <property type="component" value="Unassembled WGS sequence"/>
</dbReference>
<keyword evidence="9" id="KW-0804">Transcription</keyword>
<comment type="subcellular location">
    <subcellularLocation>
        <location evidence="1">Nucleus</location>
        <location evidence="1">Nucleoplasm</location>
    </subcellularLocation>
</comment>
<keyword evidence="7" id="KW-0175">Coiled coil</keyword>
<feature type="non-terminal residue" evidence="14">
    <location>
        <position position="1"/>
    </location>
</feature>
<comment type="similarity">
    <text evidence="2">Belongs to the THAP1 family.</text>
</comment>
<reference evidence="14" key="1">
    <citation type="submission" date="2020-02" db="EMBL/GenBank/DDBJ databases">
        <title>Relaxed selection underlies rapid genomic changes in the transitions from sociality to social parasitism in ants.</title>
        <authorList>
            <person name="Bi X."/>
        </authorList>
    </citation>
    <scope>NUCLEOTIDE SEQUENCE</scope>
    <source>
        <strain evidence="14">BGI-DK2013a</strain>
        <tissue evidence="14">Whole body</tissue>
    </source>
</reference>
<dbReference type="AlphaFoldDB" id="A0A836EPD7"/>
<dbReference type="SUPFAM" id="SSF57716">
    <property type="entry name" value="Glucocorticoid receptor-like (DNA-binding domain)"/>
    <property type="match status" value="1"/>
</dbReference>
<keyword evidence="5" id="KW-0862">Zinc</keyword>
<dbReference type="GO" id="GO:0043565">
    <property type="term" value="F:sequence-specific DNA binding"/>
    <property type="evidence" value="ECO:0007669"/>
    <property type="project" value="InterPro"/>
</dbReference>
<evidence type="ECO:0000256" key="2">
    <source>
        <dbReference type="ARBA" id="ARBA00006177"/>
    </source>
</evidence>
<dbReference type="GO" id="GO:0008270">
    <property type="term" value="F:zinc ion binding"/>
    <property type="evidence" value="ECO:0007669"/>
    <property type="project" value="UniProtKB-KW"/>
</dbReference>
<evidence type="ECO:0000256" key="3">
    <source>
        <dbReference type="ARBA" id="ARBA00022723"/>
    </source>
</evidence>
<keyword evidence="15" id="KW-1185">Reference proteome</keyword>
<evidence type="ECO:0000256" key="7">
    <source>
        <dbReference type="ARBA" id="ARBA00023054"/>
    </source>
</evidence>
<keyword evidence="3" id="KW-0479">Metal-binding</keyword>
<dbReference type="Pfam" id="PF05485">
    <property type="entry name" value="THAP"/>
    <property type="match status" value="1"/>
</dbReference>
<evidence type="ECO:0000259" key="13">
    <source>
        <dbReference type="PROSITE" id="PS50950"/>
    </source>
</evidence>
<evidence type="ECO:0000256" key="5">
    <source>
        <dbReference type="ARBA" id="ARBA00022833"/>
    </source>
</evidence>
<evidence type="ECO:0000256" key="4">
    <source>
        <dbReference type="ARBA" id="ARBA00022771"/>
    </source>
</evidence>
<feature type="domain" description="THAP-type" evidence="13">
    <location>
        <begin position="1"/>
        <end position="59"/>
    </location>
</feature>
<evidence type="ECO:0000256" key="12">
    <source>
        <dbReference type="PROSITE-ProRule" id="PRU00309"/>
    </source>
</evidence>
<dbReference type="PANTHER" id="PTHR46600">
    <property type="entry name" value="THAP DOMAIN-CONTAINING"/>
    <property type="match status" value="1"/>
</dbReference>
<keyword evidence="11" id="KW-0131">Cell cycle</keyword>
<feature type="non-terminal residue" evidence="14">
    <location>
        <position position="65"/>
    </location>
</feature>
<keyword evidence="6" id="KW-0805">Transcription regulation</keyword>
<keyword evidence="4 12" id="KW-0863">Zinc-finger</keyword>
<gene>
    <name evidence="14" type="primary">Thap1_1</name>
    <name evidence="14" type="ORF">G6Z75_0014334</name>
</gene>
<evidence type="ECO:0000313" key="14">
    <source>
        <dbReference type="EMBL" id="KAG5309537.1"/>
    </source>
</evidence>
<evidence type="ECO:0000256" key="6">
    <source>
        <dbReference type="ARBA" id="ARBA00023015"/>
    </source>
</evidence>
<dbReference type="PANTHER" id="PTHR46600:SF1">
    <property type="entry name" value="THAP DOMAIN-CONTAINING PROTEIN 1"/>
    <property type="match status" value="1"/>
</dbReference>
<dbReference type="InterPro" id="IPR006612">
    <property type="entry name" value="THAP_Znf"/>
</dbReference>
<evidence type="ECO:0000256" key="1">
    <source>
        <dbReference type="ARBA" id="ARBA00004642"/>
    </source>
</evidence>
<evidence type="ECO:0000313" key="15">
    <source>
        <dbReference type="Proteomes" id="UP000667349"/>
    </source>
</evidence>
<sequence>LFRFPLNEPELCAQWVTAVNRKNWIPLLYSKICELYFEIDFNNTSKRKRLKPDIVPKLVRVVLDV</sequence>
<dbReference type="InterPro" id="IPR026516">
    <property type="entry name" value="THAP1/10"/>
</dbReference>
<dbReference type="EMBL" id="JAANHZ010000581">
    <property type="protein sequence ID" value="KAG5309537.1"/>
    <property type="molecule type" value="Genomic_DNA"/>
</dbReference>
<dbReference type="GO" id="GO:0005654">
    <property type="term" value="C:nucleoplasm"/>
    <property type="evidence" value="ECO:0007669"/>
    <property type="project" value="UniProtKB-SubCell"/>
</dbReference>
<proteinExistence type="inferred from homology"/>
<protein>
    <submittedName>
        <fullName evidence="14">THAP1 protein</fullName>
    </submittedName>
</protein>
<accession>A0A836EPD7</accession>
<name>A0A836EPD7_9HYME</name>
<comment type="caution">
    <text evidence="14">The sequence shown here is derived from an EMBL/GenBank/DDBJ whole genome shotgun (WGS) entry which is preliminary data.</text>
</comment>
<evidence type="ECO:0000256" key="11">
    <source>
        <dbReference type="ARBA" id="ARBA00023306"/>
    </source>
</evidence>
<evidence type="ECO:0000256" key="10">
    <source>
        <dbReference type="ARBA" id="ARBA00023242"/>
    </source>
</evidence>
<dbReference type="PROSITE" id="PS50950">
    <property type="entry name" value="ZF_THAP"/>
    <property type="match status" value="1"/>
</dbReference>
<organism evidence="14 15">
    <name type="scientific">Acromyrmex insinuator</name>
    <dbReference type="NCBI Taxonomy" id="230686"/>
    <lineage>
        <taxon>Eukaryota</taxon>
        <taxon>Metazoa</taxon>
        <taxon>Ecdysozoa</taxon>
        <taxon>Arthropoda</taxon>
        <taxon>Hexapoda</taxon>
        <taxon>Insecta</taxon>
        <taxon>Pterygota</taxon>
        <taxon>Neoptera</taxon>
        <taxon>Endopterygota</taxon>
        <taxon>Hymenoptera</taxon>
        <taxon>Apocrita</taxon>
        <taxon>Aculeata</taxon>
        <taxon>Formicoidea</taxon>
        <taxon>Formicidae</taxon>
        <taxon>Myrmicinae</taxon>
        <taxon>Acromyrmex</taxon>
    </lineage>
</organism>
<evidence type="ECO:0000256" key="8">
    <source>
        <dbReference type="ARBA" id="ARBA00023125"/>
    </source>
</evidence>
<keyword evidence="8 12" id="KW-0238">DNA-binding</keyword>
<keyword evidence="10" id="KW-0539">Nucleus</keyword>